<name>A0A0A8ZST8_ARUDO</name>
<dbReference type="AlphaFoldDB" id="A0A0A8ZST8"/>
<organism evidence="1">
    <name type="scientific">Arundo donax</name>
    <name type="common">Giant reed</name>
    <name type="synonym">Donax arundinaceus</name>
    <dbReference type="NCBI Taxonomy" id="35708"/>
    <lineage>
        <taxon>Eukaryota</taxon>
        <taxon>Viridiplantae</taxon>
        <taxon>Streptophyta</taxon>
        <taxon>Embryophyta</taxon>
        <taxon>Tracheophyta</taxon>
        <taxon>Spermatophyta</taxon>
        <taxon>Magnoliopsida</taxon>
        <taxon>Liliopsida</taxon>
        <taxon>Poales</taxon>
        <taxon>Poaceae</taxon>
        <taxon>PACMAD clade</taxon>
        <taxon>Arundinoideae</taxon>
        <taxon>Arundineae</taxon>
        <taxon>Arundo</taxon>
    </lineage>
</organism>
<reference evidence="1" key="2">
    <citation type="journal article" date="2015" name="Data Brief">
        <title>Shoot transcriptome of the giant reed, Arundo donax.</title>
        <authorList>
            <person name="Barrero R.A."/>
            <person name="Guerrero F.D."/>
            <person name="Moolhuijzen P."/>
            <person name="Goolsby J.A."/>
            <person name="Tidwell J."/>
            <person name="Bellgard S.E."/>
            <person name="Bellgard M.I."/>
        </authorList>
    </citation>
    <scope>NUCLEOTIDE SEQUENCE</scope>
    <source>
        <tissue evidence="1">Shoot tissue taken approximately 20 cm above the soil surface</tissue>
    </source>
</reference>
<reference evidence="1" key="1">
    <citation type="submission" date="2014-09" db="EMBL/GenBank/DDBJ databases">
        <authorList>
            <person name="Magalhaes I.L.F."/>
            <person name="Oliveira U."/>
            <person name="Santos F.R."/>
            <person name="Vidigal T.H.D.A."/>
            <person name="Brescovit A.D."/>
            <person name="Santos A.J."/>
        </authorList>
    </citation>
    <scope>NUCLEOTIDE SEQUENCE</scope>
    <source>
        <tissue evidence="1">Shoot tissue taken approximately 20 cm above the soil surface</tissue>
    </source>
</reference>
<accession>A0A0A8ZST8</accession>
<dbReference type="EMBL" id="GBRH01255431">
    <property type="protein sequence ID" value="JAD42464.1"/>
    <property type="molecule type" value="Transcribed_RNA"/>
</dbReference>
<protein>
    <submittedName>
        <fullName evidence="1">Uncharacterized protein</fullName>
    </submittedName>
</protein>
<proteinExistence type="predicted"/>
<sequence length="71" mass="8044">MHYPVLEMRIWMIPPLSSAKLSLPSSVVLEVWRVLPSFLGAAIFPRSLDLPSPWVCYWCSGVGTPFPRIFP</sequence>
<evidence type="ECO:0000313" key="1">
    <source>
        <dbReference type="EMBL" id="JAD42464.1"/>
    </source>
</evidence>